<dbReference type="Proteomes" id="UP001596254">
    <property type="component" value="Unassembled WGS sequence"/>
</dbReference>
<reference evidence="2" key="1">
    <citation type="journal article" date="2019" name="Int. J. Syst. Evol. Microbiol.">
        <title>The Global Catalogue of Microorganisms (GCM) 10K type strain sequencing project: providing services to taxonomists for standard genome sequencing and annotation.</title>
        <authorList>
            <consortium name="The Broad Institute Genomics Platform"/>
            <consortium name="The Broad Institute Genome Sequencing Center for Infectious Disease"/>
            <person name="Wu L."/>
            <person name="Ma J."/>
        </authorList>
    </citation>
    <scope>NUCLEOTIDE SEQUENCE [LARGE SCALE GENOMIC DNA]</scope>
    <source>
        <strain evidence="2">CCM 8905</strain>
    </source>
</reference>
<comment type="caution">
    <text evidence="1">The sequence shown here is derived from an EMBL/GenBank/DDBJ whole genome shotgun (WGS) entry which is preliminary data.</text>
</comment>
<gene>
    <name evidence="1" type="ORF">ACFP1G_06920</name>
</gene>
<dbReference type="RefSeq" id="WP_263853484.1">
    <property type="nucleotide sequence ID" value="NZ_JBHSSK010000021.1"/>
</dbReference>
<dbReference type="EMBL" id="JBHSSK010000021">
    <property type="protein sequence ID" value="MFC6207209.1"/>
    <property type="molecule type" value="Genomic_DNA"/>
</dbReference>
<sequence>MVLAAEPSPKDKLVTQLTTTGRLALLKPDIFVKGRPLLGGLVG</sequence>
<evidence type="ECO:0000313" key="2">
    <source>
        <dbReference type="Proteomes" id="UP001596254"/>
    </source>
</evidence>
<protein>
    <submittedName>
        <fullName evidence="1">Uncharacterized protein</fullName>
    </submittedName>
</protein>
<keyword evidence="2" id="KW-1185">Reference proteome</keyword>
<accession>A0ABW1SRT7</accession>
<proteinExistence type="predicted"/>
<name>A0ABW1SRT7_9LACO</name>
<evidence type="ECO:0000313" key="1">
    <source>
        <dbReference type="EMBL" id="MFC6207209.1"/>
    </source>
</evidence>
<organism evidence="1 2">
    <name type="scientific">Levilactobacillus tongjiangensis</name>
    <dbReference type="NCBI Taxonomy" id="2486023"/>
    <lineage>
        <taxon>Bacteria</taxon>
        <taxon>Bacillati</taxon>
        <taxon>Bacillota</taxon>
        <taxon>Bacilli</taxon>
        <taxon>Lactobacillales</taxon>
        <taxon>Lactobacillaceae</taxon>
        <taxon>Levilactobacillus</taxon>
    </lineage>
</organism>